<dbReference type="EnsemblMetazoa" id="AFAF000687-RA">
    <property type="protein sequence ID" value="AFAF000687-PA"/>
    <property type="gene ID" value="AFAF000687"/>
</dbReference>
<proteinExistence type="predicted"/>
<evidence type="ECO:0000313" key="3">
    <source>
        <dbReference type="Proteomes" id="UP000075886"/>
    </source>
</evidence>
<keyword evidence="1" id="KW-0732">Signal</keyword>
<reference evidence="3" key="1">
    <citation type="submission" date="2014-01" db="EMBL/GenBank/DDBJ databases">
        <title>The Genome Sequence of Anopheles farauti FAR1 (V2).</title>
        <authorList>
            <consortium name="The Broad Institute Genomics Platform"/>
            <person name="Neafsey D.E."/>
            <person name="Besansky N."/>
            <person name="Howell P."/>
            <person name="Walton C."/>
            <person name="Young S.K."/>
            <person name="Zeng Q."/>
            <person name="Gargeya S."/>
            <person name="Fitzgerald M."/>
            <person name="Haas B."/>
            <person name="Abouelleil A."/>
            <person name="Allen A.W."/>
            <person name="Alvarado L."/>
            <person name="Arachchi H.M."/>
            <person name="Berlin A.M."/>
            <person name="Chapman S.B."/>
            <person name="Gainer-Dewar J."/>
            <person name="Goldberg J."/>
            <person name="Griggs A."/>
            <person name="Gujja S."/>
            <person name="Hansen M."/>
            <person name="Howarth C."/>
            <person name="Imamovic A."/>
            <person name="Ireland A."/>
            <person name="Larimer J."/>
            <person name="McCowan C."/>
            <person name="Murphy C."/>
            <person name="Pearson M."/>
            <person name="Poon T.W."/>
            <person name="Priest M."/>
            <person name="Roberts A."/>
            <person name="Saif S."/>
            <person name="Shea T."/>
            <person name="Sisk P."/>
            <person name="Sykes S."/>
            <person name="Wortman J."/>
            <person name="Nusbaum C."/>
            <person name="Birren B."/>
        </authorList>
    </citation>
    <scope>NUCLEOTIDE SEQUENCE [LARGE SCALE GENOMIC DNA]</scope>
    <source>
        <strain evidence="3">FAR1</strain>
    </source>
</reference>
<sequence>MKHFIAIFVLCLGVAKLTEAGRPVSTEVVQKLKQLEPVYKKLQDDVINQVAGAKFATAARTDEFYQNIIADKESSLSESIRMEDEFINLLDKQGPSVDKICLDFLRSLTENNMGVAGISYTNCVKNAEAGVSSELDKVYELLQVDEAELFDISLLDVFNGENIITDPAKIIAKMNAKQSEIEGISLSFIADLNAAVNAYAARLVDIGIVHAGRLASMQVVQRLKEIETKNADIFNRIINFVYSAKSNLVQATDEFYWQVIDAKEGSLEHSVALEDELLYQFAHQSNSVDGGCLSLLKTIVDNNMNVAGVGFTNCISTVGKGIDRELGEAQKMLNVDESEIFHQKLLDVFDGENIIVGPDAILGKLEHKANEIDGFTGDYMAGIYVALEKFSSKLWDLRNAYQGCLIENEAILKMTYDASMRQLTSICLGSIVKNIN</sequence>
<evidence type="ECO:0000313" key="2">
    <source>
        <dbReference type="EnsemblMetazoa" id="AFAF000687-PA"/>
    </source>
</evidence>
<evidence type="ECO:0008006" key="4">
    <source>
        <dbReference type="Google" id="ProtNLM"/>
    </source>
</evidence>
<reference evidence="2" key="2">
    <citation type="submission" date="2020-05" db="UniProtKB">
        <authorList>
            <consortium name="EnsemblMetazoa"/>
        </authorList>
    </citation>
    <scope>IDENTIFICATION</scope>
    <source>
        <strain evidence="2">FAR1</strain>
    </source>
</reference>
<evidence type="ECO:0000256" key="1">
    <source>
        <dbReference type="SAM" id="SignalP"/>
    </source>
</evidence>
<dbReference type="VEuPathDB" id="VectorBase:AFAF000687"/>
<name>A0A182Q0L7_9DIPT</name>
<dbReference type="Proteomes" id="UP000075886">
    <property type="component" value="Unassembled WGS sequence"/>
</dbReference>
<dbReference type="AlphaFoldDB" id="A0A182Q0L7"/>
<keyword evidence="3" id="KW-1185">Reference proteome</keyword>
<organism evidence="2 3">
    <name type="scientific">Anopheles farauti</name>
    <dbReference type="NCBI Taxonomy" id="69004"/>
    <lineage>
        <taxon>Eukaryota</taxon>
        <taxon>Metazoa</taxon>
        <taxon>Ecdysozoa</taxon>
        <taxon>Arthropoda</taxon>
        <taxon>Hexapoda</taxon>
        <taxon>Insecta</taxon>
        <taxon>Pterygota</taxon>
        <taxon>Neoptera</taxon>
        <taxon>Endopterygota</taxon>
        <taxon>Diptera</taxon>
        <taxon>Nematocera</taxon>
        <taxon>Culicoidea</taxon>
        <taxon>Culicidae</taxon>
        <taxon>Anophelinae</taxon>
        <taxon>Anopheles</taxon>
    </lineage>
</organism>
<dbReference type="EMBL" id="AXCN02000717">
    <property type="status" value="NOT_ANNOTATED_CDS"/>
    <property type="molecule type" value="Genomic_DNA"/>
</dbReference>
<accession>A0A182Q0L7</accession>
<protein>
    <recommendedName>
        <fullName evidence="4">Protein TsetseEP domain-containing protein</fullName>
    </recommendedName>
</protein>
<feature type="chain" id="PRO_5008131998" description="Protein TsetseEP domain-containing protein" evidence="1">
    <location>
        <begin position="21"/>
        <end position="436"/>
    </location>
</feature>
<feature type="signal peptide" evidence="1">
    <location>
        <begin position="1"/>
        <end position="20"/>
    </location>
</feature>